<gene>
    <name evidence="2" type="ORF">Thi970DRAFT_04601</name>
</gene>
<accession>H8Z7J6</accession>
<dbReference type="RefSeq" id="WP_009151329.1">
    <property type="nucleotide sequence ID" value="NZ_CP121471.1"/>
</dbReference>
<dbReference type="GO" id="GO:0005886">
    <property type="term" value="C:plasma membrane"/>
    <property type="evidence" value="ECO:0007669"/>
    <property type="project" value="TreeGrafter"/>
</dbReference>
<dbReference type="Proteomes" id="UP000002964">
    <property type="component" value="Unassembled WGS sequence"/>
</dbReference>
<evidence type="ECO:0000256" key="1">
    <source>
        <dbReference type="SAM" id="Phobius"/>
    </source>
</evidence>
<keyword evidence="3" id="KW-1185">Reference proteome</keyword>
<dbReference type="InterPro" id="IPR001036">
    <property type="entry name" value="Acrflvin-R"/>
</dbReference>
<keyword evidence="1" id="KW-1133">Transmembrane helix</keyword>
<dbReference type="PANTHER" id="PTHR32063">
    <property type="match status" value="1"/>
</dbReference>
<reference evidence="3" key="1">
    <citation type="submission" date="2011-06" db="EMBL/GenBank/DDBJ databases">
        <authorList>
            <consortium name="US DOE Joint Genome Institute (JGI-PGF)"/>
            <person name="Lucas S."/>
            <person name="Han J."/>
            <person name="Lapidus A."/>
            <person name="Cheng J.-F."/>
            <person name="Goodwin L."/>
            <person name="Pitluck S."/>
            <person name="Peters L."/>
            <person name="Land M.L."/>
            <person name="Hauser L."/>
            <person name="Vogl K."/>
            <person name="Liu Z."/>
            <person name="Overmann J."/>
            <person name="Frigaard N.-U."/>
            <person name="Bryant D.A."/>
            <person name="Woyke T.J."/>
        </authorList>
    </citation>
    <scope>NUCLEOTIDE SEQUENCE [LARGE SCALE GENOMIC DNA]</scope>
    <source>
        <strain evidence="3">970</strain>
    </source>
</reference>
<feature type="transmembrane region" description="Helical" evidence="1">
    <location>
        <begin position="353"/>
        <end position="375"/>
    </location>
</feature>
<dbReference type="AlphaFoldDB" id="H8Z7J6"/>
<reference evidence="2 3" key="2">
    <citation type="submission" date="2011-11" db="EMBL/GenBank/DDBJ databases">
        <authorList>
            <consortium name="US DOE Joint Genome Institute"/>
            <person name="Lucas S."/>
            <person name="Han J."/>
            <person name="Lapidus A."/>
            <person name="Cheng J.-F."/>
            <person name="Goodwin L."/>
            <person name="Pitluck S."/>
            <person name="Peters L."/>
            <person name="Ovchinnikova G."/>
            <person name="Zhang X."/>
            <person name="Detter J.C."/>
            <person name="Han C."/>
            <person name="Tapia R."/>
            <person name="Land M."/>
            <person name="Hauser L."/>
            <person name="Kyrpides N."/>
            <person name="Ivanova N."/>
            <person name="Pagani I."/>
            <person name="Vogl K."/>
            <person name="Liu Z."/>
            <person name="Overmann J."/>
            <person name="Frigaard N.-U."/>
            <person name="Bryant D."/>
            <person name="Woyke T."/>
        </authorList>
    </citation>
    <scope>NUCLEOTIDE SEQUENCE [LARGE SCALE GENOMIC DNA]</scope>
    <source>
        <strain evidence="2 3">970</strain>
    </source>
</reference>
<dbReference type="SUPFAM" id="SSF82714">
    <property type="entry name" value="Multidrug efflux transporter AcrB TolC docking domain, DN and DC subdomains"/>
    <property type="match status" value="2"/>
</dbReference>
<keyword evidence="1" id="KW-0472">Membrane</keyword>
<dbReference type="Gene3D" id="1.20.1640.10">
    <property type="entry name" value="Multidrug efflux transporter AcrB transmembrane domain"/>
    <property type="match status" value="2"/>
</dbReference>
<dbReference type="SUPFAM" id="SSF82693">
    <property type="entry name" value="Multidrug efflux transporter AcrB pore domain, PN1, PN2, PC1 and PC2 subdomains"/>
    <property type="match status" value="3"/>
</dbReference>
<dbReference type="Gene3D" id="3.30.70.1320">
    <property type="entry name" value="Multidrug efflux transporter AcrB pore domain like"/>
    <property type="match status" value="1"/>
</dbReference>
<protein>
    <submittedName>
        <fullName evidence="2">Cation/multidrug efflux pump</fullName>
    </submittedName>
</protein>
<dbReference type="EMBL" id="JH603170">
    <property type="protein sequence ID" value="EIC20926.1"/>
    <property type="molecule type" value="Genomic_DNA"/>
</dbReference>
<feature type="transmembrane region" description="Helical" evidence="1">
    <location>
        <begin position="920"/>
        <end position="941"/>
    </location>
</feature>
<dbReference type="STRING" id="631362.Thi970DRAFT_04601"/>
<dbReference type="eggNOG" id="COG0841">
    <property type="taxonomic scope" value="Bacteria"/>
</dbReference>
<keyword evidence="1" id="KW-0812">Transmembrane</keyword>
<feature type="transmembrane region" description="Helical" evidence="1">
    <location>
        <begin position="961"/>
        <end position="982"/>
    </location>
</feature>
<dbReference type="Gene3D" id="3.30.70.1440">
    <property type="entry name" value="Multidrug efflux transporter AcrB pore domain"/>
    <property type="match status" value="1"/>
</dbReference>
<feature type="transmembrane region" description="Helical" evidence="1">
    <location>
        <begin position="994"/>
        <end position="1020"/>
    </location>
</feature>
<dbReference type="OrthoDB" id="5287122at2"/>
<proteinExistence type="predicted"/>
<dbReference type="SUPFAM" id="SSF82866">
    <property type="entry name" value="Multidrug efflux transporter AcrB transmembrane domain"/>
    <property type="match status" value="2"/>
</dbReference>
<feature type="transmembrane region" description="Helical" evidence="1">
    <location>
        <begin position="888"/>
        <end position="913"/>
    </location>
</feature>
<feature type="transmembrane region" description="Helical" evidence="1">
    <location>
        <begin position="327"/>
        <end position="347"/>
    </location>
</feature>
<feature type="transmembrane region" description="Helical" evidence="1">
    <location>
        <begin position="520"/>
        <end position="540"/>
    </location>
</feature>
<dbReference type="InterPro" id="IPR027463">
    <property type="entry name" value="AcrB_DN_DC_subdom"/>
</dbReference>
<feature type="transmembrane region" description="Helical" evidence="1">
    <location>
        <begin position="452"/>
        <end position="475"/>
    </location>
</feature>
<evidence type="ECO:0000313" key="2">
    <source>
        <dbReference type="EMBL" id="EIC20926.1"/>
    </source>
</evidence>
<dbReference type="Gene3D" id="3.30.2090.10">
    <property type="entry name" value="Multidrug efflux transporter AcrB TolC docking domain, DN and DC subdomains"/>
    <property type="match status" value="2"/>
</dbReference>
<name>H8Z7J6_9GAMM</name>
<evidence type="ECO:0000313" key="3">
    <source>
        <dbReference type="Proteomes" id="UP000002964"/>
    </source>
</evidence>
<dbReference type="GO" id="GO:0042910">
    <property type="term" value="F:xenobiotic transmembrane transporter activity"/>
    <property type="evidence" value="ECO:0007669"/>
    <property type="project" value="TreeGrafter"/>
</dbReference>
<dbReference type="PANTHER" id="PTHR32063:SF33">
    <property type="entry name" value="RND SUPERFAMILY EFFLUX PUMP PERMEASE COMPONENT"/>
    <property type="match status" value="1"/>
</dbReference>
<organism evidence="2 3">
    <name type="scientific">Thiorhodovibrio frisius</name>
    <dbReference type="NCBI Taxonomy" id="631362"/>
    <lineage>
        <taxon>Bacteria</taxon>
        <taxon>Pseudomonadati</taxon>
        <taxon>Pseudomonadota</taxon>
        <taxon>Gammaproteobacteria</taxon>
        <taxon>Chromatiales</taxon>
        <taxon>Chromatiaceae</taxon>
        <taxon>Thiorhodovibrio</taxon>
    </lineage>
</organism>
<dbReference type="HOGENOM" id="CLU_002755_1_2_6"/>
<feature type="transmembrane region" description="Helical" evidence="1">
    <location>
        <begin position="424"/>
        <end position="445"/>
    </location>
</feature>
<dbReference type="Pfam" id="PF00873">
    <property type="entry name" value="ACR_tran"/>
    <property type="match status" value="1"/>
</dbReference>
<dbReference type="PRINTS" id="PR00702">
    <property type="entry name" value="ACRIFLAVINRP"/>
</dbReference>
<dbReference type="Gene3D" id="3.30.70.1430">
    <property type="entry name" value="Multidrug efflux transporter AcrB pore domain"/>
    <property type="match status" value="2"/>
</dbReference>
<sequence>MIAWFARHQTAANLLMASIMILGLTALPGLQRETLPEIQNDKVQIQLIYRGATAEDVEDAVCRRLEDAIEGITDLDELRCESREGVGTATAVMREGADMMRFLDDVKSEVDAIDDFPDQVETPVITELGRTEPVISLAVTGPADAVDLKAYAEDLKDRLLAETEVAEVNVSGFSDHHIRIEIPAWRLRQYGLSVQDIANAVGRQSLSSPAGRLEGGSEDLLLRFDDQRKRAGDFNDLVVISGGTGASIRLGEIASITDRFDRDEEKILFDGQRAAVLDIAKTRDQDVLDLLAQVRGFVAAERIATPAGVGLHLTQDRASIVQDRLDMLTRNGVQGLAAVFFILWLFFGLRYSFWVAMGLPVSFLGALFLLPVFGVTINMISMVGLLIGVGLLMDDAIVISENIAARMAKGDSPAQAAIEGSREVLPGILSSFATTLLVFGSLVFISGEIGQILRIMPIVLILVLSVSLLEAFLILPHHLNHSLAHQRGERPSRFRQGFERGFEGLRDSAFGRLLDRAVDYRYLTVGLVLMLLILAIAMPVGGKLKFVGFPDLDGDVVEAHILLPQGTPLARTEAVVAQVEGALAEVNDAFRERQPEQQDLVQSVTVIFGENPDAYETGPHVARVVADLLGTEERDAALGSVLNTWRTAVGELPDVISIKYTEPAIGPGGRPIDLRLVGADLDQLKAASNELQAYLNGFAGVLDLSDDLRPGKREYRLRLKPDAGVLGLDARTVSDQLRAAYQGMKVDEFPLGAETYEVNLRVAASDRTGPADLEAFTVTGRDGALIPLATVAEIEPVRGWARINRVDGQRAVTVQGDVDRNLANAQELLGQARAHFIPDLLERYPGVRLDVEGESKESAKTGQSIVRNVLLGLIGVYMLLALQFRSYLAPITVMLVIPTALIGVVFGHMALGLDLTMPSIVGMASLFGVVVNDSILLVVFIRQARLRGMATIDAAKQAGRARFRPILLTSITTVAGLTPLLLEKSLQAQILIPLAASLAFGLVTATIAALFMVPAVYVILDDFGALGALEGEEDDQVAGVPTAPGRVG</sequence>